<dbReference type="PROSITE" id="PS50127">
    <property type="entry name" value="UBC_2"/>
    <property type="match status" value="1"/>
</dbReference>
<protein>
    <submittedName>
        <fullName evidence="3">UBC core domain-containing protein</fullName>
    </submittedName>
</protein>
<proteinExistence type="predicted"/>
<organism evidence="2 3">
    <name type="scientific">Romanomermis culicivorax</name>
    <name type="common">Nematode worm</name>
    <dbReference type="NCBI Taxonomy" id="13658"/>
    <lineage>
        <taxon>Eukaryota</taxon>
        <taxon>Metazoa</taxon>
        <taxon>Ecdysozoa</taxon>
        <taxon>Nematoda</taxon>
        <taxon>Enoplea</taxon>
        <taxon>Dorylaimia</taxon>
        <taxon>Mermithida</taxon>
        <taxon>Mermithoidea</taxon>
        <taxon>Mermithidae</taxon>
        <taxon>Romanomermis</taxon>
    </lineage>
</organism>
<evidence type="ECO:0000313" key="3">
    <source>
        <dbReference type="WBParaSite" id="nRc.2.0.1.t00364-RA"/>
    </source>
</evidence>
<dbReference type="OMA" id="MERWIIE"/>
<sequence>MSCSLQKRLQKELNQLVQEPPQGVKLSPESSSSLKHWLVDIEGPSGTLYESERFQLQFTFTDQYPFSSPEKRPPDNALYIRTCNKNPKKTRWWFHGNDVLKKKDATAPDYSDVWAPPCYFGARSSLHFVICVDMIMTKFDDSY</sequence>
<reference evidence="3" key="1">
    <citation type="submission" date="2022-11" db="UniProtKB">
        <authorList>
            <consortium name="WormBaseParasite"/>
        </authorList>
    </citation>
    <scope>IDENTIFICATION</scope>
</reference>
<keyword evidence="2" id="KW-1185">Reference proteome</keyword>
<dbReference type="InterPro" id="IPR050113">
    <property type="entry name" value="Ub_conjugating_enzyme"/>
</dbReference>
<dbReference type="AlphaFoldDB" id="A0A915HG32"/>
<name>A0A915HG32_ROMCU</name>
<feature type="domain" description="UBC core" evidence="1">
    <location>
        <begin position="4"/>
        <end position="143"/>
    </location>
</feature>
<evidence type="ECO:0000259" key="1">
    <source>
        <dbReference type="PROSITE" id="PS50127"/>
    </source>
</evidence>
<dbReference type="SUPFAM" id="SSF54495">
    <property type="entry name" value="UBC-like"/>
    <property type="match status" value="1"/>
</dbReference>
<dbReference type="Gene3D" id="3.10.110.10">
    <property type="entry name" value="Ubiquitin Conjugating Enzyme"/>
    <property type="match status" value="1"/>
</dbReference>
<dbReference type="WBParaSite" id="nRc.2.0.1.t00364-RA">
    <property type="protein sequence ID" value="nRc.2.0.1.t00364-RA"/>
    <property type="gene ID" value="nRc.2.0.1.g00364"/>
</dbReference>
<dbReference type="GO" id="GO:0032446">
    <property type="term" value="P:protein modification by small protein conjugation"/>
    <property type="evidence" value="ECO:0007669"/>
    <property type="project" value="UniProtKB-ARBA"/>
</dbReference>
<dbReference type="Pfam" id="PF00179">
    <property type="entry name" value="UQ_con"/>
    <property type="match status" value="1"/>
</dbReference>
<accession>A0A915HG32</accession>
<dbReference type="PANTHER" id="PTHR24067">
    <property type="entry name" value="UBIQUITIN-CONJUGATING ENZYME E2"/>
    <property type="match status" value="1"/>
</dbReference>
<dbReference type="InterPro" id="IPR000608">
    <property type="entry name" value="UBC"/>
</dbReference>
<evidence type="ECO:0000313" key="2">
    <source>
        <dbReference type="Proteomes" id="UP000887565"/>
    </source>
</evidence>
<dbReference type="InterPro" id="IPR016135">
    <property type="entry name" value="UBQ-conjugating_enzyme/RWD"/>
</dbReference>
<dbReference type="Proteomes" id="UP000887565">
    <property type="component" value="Unplaced"/>
</dbReference>